<evidence type="ECO:0000256" key="1">
    <source>
        <dbReference type="SAM" id="MobiDB-lite"/>
    </source>
</evidence>
<dbReference type="SUPFAM" id="SSF46689">
    <property type="entry name" value="Homeodomain-like"/>
    <property type="match status" value="1"/>
</dbReference>
<feature type="non-terminal residue" evidence="3">
    <location>
        <position position="471"/>
    </location>
</feature>
<name>A0ABU7BYX9_9TELE</name>
<dbReference type="InterPro" id="IPR001005">
    <property type="entry name" value="SANT/Myb"/>
</dbReference>
<accession>A0ABU7BYX9</accession>
<dbReference type="Pfam" id="PF00249">
    <property type="entry name" value="Myb_DNA-binding"/>
    <property type="match status" value="1"/>
</dbReference>
<feature type="compositionally biased region" description="Basic and acidic residues" evidence="1">
    <location>
        <begin position="17"/>
        <end position="27"/>
    </location>
</feature>
<dbReference type="Proteomes" id="UP001345963">
    <property type="component" value="Unassembled WGS sequence"/>
</dbReference>
<dbReference type="Gene3D" id="1.10.10.60">
    <property type="entry name" value="Homeodomain-like"/>
    <property type="match status" value="2"/>
</dbReference>
<evidence type="ECO:0000313" key="4">
    <source>
        <dbReference type="Proteomes" id="UP001345963"/>
    </source>
</evidence>
<sequence length="471" mass="54941">SKQVAAACGDRAFSSMMERKRKPEIMQEHPAALIVNTPDNKKKKKRKREEKLGLHHVDVLTESQRKKKRRKSASQQEHPAPVNPNPHGEELKEEEVNLSPSGGLKQCLKKTKKKRHTDEKNILLSTAELMQHQDKKKKKKKKNFEEPCAAVDLDTPMKKKDKETKEEAIPPPDGPTHGQKKKKKKKMEMTPAVAFEETNISSTKAKKKRGETMSQEDRKKKRTKQGDMKSTQEEEVNWALVEELQEYMPHIKKKCLSQIKKMLGCDLQRFRKFKQQGVPARLGRFSEQENQQIRENIAGFMALTGISSVEKLLFPKRFKEEQVTIIRLKKEHRFMERIADEIPRPCHQVYLRALKMFDEKNHMGRFSEEELATLIRFHNLYGNNWKLISEKTDRSVYSLQKRFATIGVDHGVWSADEERRLKQAVREHLETQAKKGLPGSGLSRDQLCKRLPWREISQKVQTRSWVQCRTK</sequence>
<dbReference type="CDD" id="cd00167">
    <property type="entry name" value="SANT"/>
    <property type="match status" value="2"/>
</dbReference>
<dbReference type="PANTHER" id="PTHR46760:SF1">
    <property type="entry name" value="TRANSCRIPTION TERMINATION FACTOR 1"/>
    <property type="match status" value="1"/>
</dbReference>
<feature type="compositionally biased region" description="Basic and acidic residues" evidence="1">
    <location>
        <begin position="155"/>
        <end position="168"/>
    </location>
</feature>
<dbReference type="SMART" id="SM00717">
    <property type="entry name" value="SANT"/>
    <property type="match status" value="3"/>
</dbReference>
<evidence type="ECO:0000313" key="3">
    <source>
        <dbReference type="EMBL" id="MED6255872.1"/>
    </source>
</evidence>
<proteinExistence type="predicted"/>
<keyword evidence="4" id="KW-1185">Reference proteome</keyword>
<organism evidence="3 4">
    <name type="scientific">Ataeniobius toweri</name>
    <dbReference type="NCBI Taxonomy" id="208326"/>
    <lineage>
        <taxon>Eukaryota</taxon>
        <taxon>Metazoa</taxon>
        <taxon>Chordata</taxon>
        <taxon>Craniata</taxon>
        <taxon>Vertebrata</taxon>
        <taxon>Euteleostomi</taxon>
        <taxon>Actinopterygii</taxon>
        <taxon>Neopterygii</taxon>
        <taxon>Teleostei</taxon>
        <taxon>Neoteleostei</taxon>
        <taxon>Acanthomorphata</taxon>
        <taxon>Ovalentaria</taxon>
        <taxon>Atherinomorphae</taxon>
        <taxon>Cyprinodontiformes</taxon>
        <taxon>Goodeidae</taxon>
        <taxon>Ataeniobius</taxon>
    </lineage>
</organism>
<dbReference type="InterPro" id="IPR009057">
    <property type="entry name" value="Homeodomain-like_sf"/>
</dbReference>
<dbReference type="InterPro" id="IPR053078">
    <property type="entry name" value="TTF1-like"/>
</dbReference>
<dbReference type="PROSITE" id="PS50090">
    <property type="entry name" value="MYB_LIKE"/>
    <property type="match status" value="1"/>
</dbReference>
<feature type="non-terminal residue" evidence="3">
    <location>
        <position position="1"/>
    </location>
</feature>
<dbReference type="EMBL" id="JAHUTI010072199">
    <property type="protein sequence ID" value="MED6255872.1"/>
    <property type="molecule type" value="Genomic_DNA"/>
</dbReference>
<gene>
    <name evidence="3" type="ORF">ATANTOWER_016204</name>
</gene>
<dbReference type="PANTHER" id="PTHR46760">
    <property type="entry name" value="TRANSCRIPTION TERMINATION FACTOR 1"/>
    <property type="match status" value="1"/>
</dbReference>
<feature type="domain" description="Myb-like" evidence="2">
    <location>
        <begin position="405"/>
        <end position="471"/>
    </location>
</feature>
<reference evidence="3 4" key="1">
    <citation type="submission" date="2021-07" db="EMBL/GenBank/DDBJ databases">
        <authorList>
            <person name="Palmer J.M."/>
        </authorList>
    </citation>
    <scope>NUCLEOTIDE SEQUENCE [LARGE SCALE GENOMIC DNA]</scope>
    <source>
        <strain evidence="3 4">AT_MEX2019</strain>
        <tissue evidence="3">Muscle</tissue>
    </source>
</reference>
<feature type="compositionally biased region" description="Basic and acidic residues" evidence="1">
    <location>
        <begin position="49"/>
        <end position="59"/>
    </location>
</feature>
<protein>
    <recommendedName>
        <fullName evidence="2">Myb-like domain-containing protein</fullName>
    </recommendedName>
</protein>
<evidence type="ECO:0000259" key="2">
    <source>
        <dbReference type="PROSITE" id="PS50090"/>
    </source>
</evidence>
<feature type="region of interest" description="Disordered" evidence="1">
    <location>
        <begin position="1"/>
        <end position="234"/>
    </location>
</feature>
<comment type="caution">
    <text evidence="3">The sequence shown here is derived from an EMBL/GenBank/DDBJ whole genome shotgun (WGS) entry which is preliminary data.</text>
</comment>